<dbReference type="GO" id="GO:0003676">
    <property type="term" value="F:nucleic acid binding"/>
    <property type="evidence" value="ECO:0007669"/>
    <property type="project" value="InterPro"/>
</dbReference>
<evidence type="ECO:0000256" key="3">
    <source>
        <dbReference type="ARBA" id="ARBA00022722"/>
    </source>
</evidence>
<sequence length="610" mass="67428">MEISSHLSTHWEVHPLLSKKQFQAASAAGIASIHAQLLSNRGIETPAAMQTFLAARYEETPDPLTLIDMPRAVDRIQHALETGEHITVYGDYDADGVTSSALLFRTLRRLKQPEAPLDFHIPHRLRDGCGLNLAALDMLKARGTTLIVTTDCASSDVEQVDYARTLGIDVIITDHHHPPAELPRAYAMVNPWRPDSTYGERYLCGAGIAFKLSQALYRANQQPQEVELELLDLVAIGTIADIALLLGENHTLVRMGMERLNATRKPGLLALIRSAGVQPGKIRERDISFGIAPRINAAGRMKEASIAFELLTTDNEEEAAARVAELNQLNQARQQETETLMKYVREQAQNQPTKSVVLVSGDDWHEGLIGLVAGKLAEEIKKPVLVLSNDRASKTSRGSARSQQGFNIIEALRGFADNLERYGGHAQAAGFTIRSEYIDALHDHLVGWKENGGTVIAPMSESTPLLEDTNGANEPESGEDSLRTGRQMVDLAITRDLINYDFYKQLRQLSPFGAGNPDPIFQMEHLRLLDARVTGFNRQHLRLRLGSSSSKAHYQGTLMRGADRLQSLKGVEHVNIIFKIESSEDETRADVWLRILDIEADEPGEGNTTI</sequence>
<dbReference type="AlphaFoldDB" id="A0A8J3IJ42"/>
<comment type="caution">
    <text evidence="10">The sequence shown here is derived from an EMBL/GenBank/DDBJ whole genome shotgun (WGS) entry which is preliminary data.</text>
</comment>
<gene>
    <name evidence="10" type="ORF">KSF_034360</name>
</gene>
<dbReference type="InterPro" id="IPR001667">
    <property type="entry name" value="DDH_dom"/>
</dbReference>
<dbReference type="Pfam" id="PF01368">
    <property type="entry name" value="DHH"/>
    <property type="match status" value="1"/>
</dbReference>
<dbReference type="Pfam" id="PF17768">
    <property type="entry name" value="RecJ_OB"/>
    <property type="match status" value="1"/>
</dbReference>
<dbReference type="Gene3D" id="3.10.310.30">
    <property type="match status" value="1"/>
</dbReference>
<evidence type="ECO:0000313" key="11">
    <source>
        <dbReference type="Proteomes" id="UP000597444"/>
    </source>
</evidence>
<feature type="domain" description="RecJ OB" evidence="9">
    <location>
        <begin position="489"/>
        <end position="595"/>
    </location>
</feature>
<keyword evidence="3" id="KW-0540">Nuclease</keyword>
<evidence type="ECO:0000256" key="5">
    <source>
        <dbReference type="ARBA" id="ARBA00022839"/>
    </source>
</evidence>
<evidence type="ECO:0000256" key="2">
    <source>
        <dbReference type="ARBA" id="ARBA00019841"/>
    </source>
</evidence>
<dbReference type="Gene3D" id="3.90.1640.30">
    <property type="match status" value="1"/>
</dbReference>
<dbReference type="GO" id="GO:0006310">
    <property type="term" value="P:DNA recombination"/>
    <property type="evidence" value="ECO:0007669"/>
    <property type="project" value="InterPro"/>
</dbReference>
<feature type="domain" description="DHHA1" evidence="8">
    <location>
        <begin position="357"/>
        <end position="445"/>
    </location>
</feature>
<dbReference type="PANTHER" id="PTHR30255:SF2">
    <property type="entry name" value="SINGLE-STRANDED-DNA-SPECIFIC EXONUCLEASE RECJ"/>
    <property type="match status" value="1"/>
</dbReference>
<accession>A0A8J3IJ42</accession>
<evidence type="ECO:0000313" key="10">
    <source>
        <dbReference type="EMBL" id="GHO93388.1"/>
    </source>
</evidence>
<dbReference type="RefSeq" id="WP_220204174.1">
    <property type="nucleotide sequence ID" value="NZ_BNJK01000001.1"/>
</dbReference>
<dbReference type="InterPro" id="IPR004610">
    <property type="entry name" value="RecJ"/>
</dbReference>
<proteinExistence type="inferred from homology"/>
<feature type="region of interest" description="Disordered" evidence="6">
    <location>
        <begin position="463"/>
        <end position="482"/>
    </location>
</feature>
<evidence type="ECO:0000256" key="4">
    <source>
        <dbReference type="ARBA" id="ARBA00022801"/>
    </source>
</evidence>
<dbReference type="InterPro" id="IPR038763">
    <property type="entry name" value="DHH_sf"/>
</dbReference>
<evidence type="ECO:0000259" key="9">
    <source>
        <dbReference type="Pfam" id="PF17768"/>
    </source>
</evidence>
<comment type="similarity">
    <text evidence="1">Belongs to the RecJ family.</text>
</comment>
<keyword evidence="4" id="KW-0378">Hydrolase</keyword>
<evidence type="ECO:0000256" key="6">
    <source>
        <dbReference type="SAM" id="MobiDB-lite"/>
    </source>
</evidence>
<keyword evidence="5" id="KW-0269">Exonuclease</keyword>
<dbReference type="InterPro" id="IPR051673">
    <property type="entry name" value="SSDNA_exonuclease_RecJ"/>
</dbReference>
<dbReference type="InterPro" id="IPR041122">
    <property type="entry name" value="RecJ_OB"/>
</dbReference>
<dbReference type="GO" id="GO:0006281">
    <property type="term" value="P:DNA repair"/>
    <property type="evidence" value="ECO:0007669"/>
    <property type="project" value="InterPro"/>
</dbReference>
<dbReference type="EMBL" id="BNJK01000001">
    <property type="protein sequence ID" value="GHO93388.1"/>
    <property type="molecule type" value="Genomic_DNA"/>
</dbReference>
<feature type="domain" description="DDH" evidence="7">
    <location>
        <begin position="86"/>
        <end position="238"/>
    </location>
</feature>
<reference evidence="10" key="1">
    <citation type="submission" date="2020-10" db="EMBL/GenBank/DDBJ databases">
        <title>Taxonomic study of unclassified bacteria belonging to the class Ktedonobacteria.</title>
        <authorList>
            <person name="Yabe S."/>
            <person name="Wang C.M."/>
            <person name="Zheng Y."/>
            <person name="Sakai Y."/>
            <person name="Cavaletti L."/>
            <person name="Monciardini P."/>
            <person name="Donadio S."/>
        </authorList>
    </citation>
    <scope>NUCLEOTIDE SEQUENCE</scope>
    <source>
        <strain evidence="10">ID150040</strain>
    </source>
</reference>
<name>A0A8J3IJ42_9CHLR</name>
<dbReference type="Proteomes" id="UP000597444">
    <property type="component" value="Unassembled WGS sequence"/>
</dbReference>
<dbReference type="SUPFAM" id="SSF64182">
    <property type="entry name" value="DHH phosphoesterases"/>
    <property type="match status" value="1"/>
</dbReference>
<evidence type="ECO:0000259" key="8">
    <source>
        <dbReference type="Pfam" id="PF02272"/>
    </source>
</evidence>
<evidence type="ECO:0000256" key="1">
    <source>
        <dbReference type="ARBA" id="ARBA00005915"/>
    </source>
</evidence>
<dbReference type="NCBIfam" id="TIGR00644">
    <property type="entry name" value="recJ"/>
    <property type="match status" value="1"/>
</dbReference>
<dbReference type="Gene3D" id="2.40.50.460">
    <property type="match status" value="1"/>
</dbReference>
<dbReference type="GO" id="GO:0008409">
    <property type="term" value="F:5'-3' exonuclease activity"/>
    <property type="evidence" value="ECO:0007669"/>
    <property type="project" value="InterPro"/>
</dbReference>
<dbReference type="PANTHER" id="PTHR30255">
    <property type="entry name" value="SINGLE-STRANDED-DNA-SPECIFIC EXONUCLEASE RECJ"/>
    <property type="match status" value="1"/>
</dbReference>
<organism evidence="10 11">
    <name type="scientific">Reticulibacter mediterranei</name>
    <dbReference type="NCBI Taxonomy" id="2778369"/>
    <lineage>
        <taxon>Bacteria</taxon>
        <taxon>Bacillati</taxon>
        <taxon>Chloroflexota</taxon>
        <taxon>Ktedonobacteria</taxon>
        <taxon>Ktedonobacterales</taxon>
        <taxon>Reticulibacteraceae</taxon>
        <taxon>Reticulibacter</taxon>
    </lineage>
</organism>
<dbReference type="Pfam" id="PF02272">
    <property type="entry name" value="DHHA1"/>
    <property type="match status" value="1"/>
</dbReference>
<keyword evidence="11" id="KW-1185">Reference proteome</keyword>
<protein>
    <recommendedName>
        <fullName evidence="2">Single-stranded-DNA-specific exonuclease RecJ</fullName>
    </recommendedName>
</protein>
<evidence type="ECO:0000259" key="7">
    <source>
        <dbReference type="Pfam" id="PF01368"/>
    </source>
</evidence>
<dbReference type="InterPro" id="IPR003156">
    <property type="entry name" value="DHHA1_dom"/>
</dbReference>